<dbReference type="HOGENOM" id="CLU_1026850_0_0_1"/>
<dbReference type="GeneID" id="25284924"/>
<gene>
    <name evidence="2" type="ORF">A1O9_10017</name>
</gene>
<feature type="region of interest" description="Disordered" evidence="1">
    <location>
        <begin position="167"/>
        <end position="237"/>
    </location>
</feature>
<proteinExistence type="predicted"/>
<sequence>TFVRELMVLEVLEQHKSVITVLETHASLLLDSMGQNIAIEVETLRLLQYRLQKTEDLISFFKESSAALYLAEFNKDAFTNRTVNGMPQPQSPASSPNTAQSPRPARAAEPTVDASGLFSVDTNPTPLERLYQSRTTGREALGQESKRKASDLDIPLETLDFLDHQHNNKRTRNRGDDDIDIPEVDDSFEREVEARLKSKEERKRSQDNKKRKRESDTSPTTTPANVKGAKTKRQRRQ</sequence>
<evidence type="ECO:0000256" key="1">
    <source>
        <dbReference type="SAM" id="MobiDB-lite"/>
    </source>
</evidence>
<dbReference type="EMBL" id="AMGV01000011">
    <property type="protein sequence ID" value="KEF54221.1"/>
    <property type="molecule type" value="Genomic_DNA"/>
</dbReference>
<dbReference type="VEuPathDB" id="FungiDB:A1O9_10017"/>
<comment type="caution">
    <text evidence="2">The sequence shown here is derived from an EMBL/GenBank/DDBJ whole genome shotgun (WGS) entry which is preliminary data.</text>
</comment>
<feature type="compositionally biased region" description="Acidic residues" evidence="1">
    <location>
        <begin position="177"/>
        <end position="186"/>
    </location>
</feature>
<name>A0A072P311_9EURO</name>
<dbReference type="RefSeq" id="XP_013256811.1">
    <property type="nucleotide sequence ID" value="XM_013401357.1"/>
</dbReference>
<feature type="region of interest" description="Disordered" evidence="1">
    <location>
        <begin position="81"/>
        <end position="152"/>
    </location>
</feature>
<feature type="compositionally biased region" description="Polar residues" evidence="1">
    <location>
        <begin position="81"/>
        <end position="101"/>
    </location>
</feature>
<feature type="non-terminal residue" evidence="2">
    <location>
        <position position="237"/>
    </location>
</feature>
<accession>A0A072P311</accession>
<evidence type="ECO:0000313" key="2">
    <source>
        <dbReference type="EMBL" id="KEF54221.1"/>
    </source>
</evidence>
<protein>
    <submittedName>
        <fullName evidence="2">Uncharacterized protein</fullName>
    </submittedName>
</protein>
<feature type="non-terminal residue" evidence="2">
    <location>
        <position position="1"/>
    </location>
</feature>
<evidence type="ECO:0000313" key="3">
    <source>
        <dbReference type="Proteomes" id="UP000027920"/>
    </source>
</evidence>
<dbReference type="OrthoDB" id="4155053at2759"/>
<dbReference type="AlphaFoldDB" id="A0A072P311"/>
<organism evidence="2 3">
    <name type="scientific">Exophiala aquamarina CBS 119918</name>
    <dbReference type="NCBI Taxonomy" id="1182545"/>
    <lineage>
        <taxon>Eukaryota</taxon>
        <taxon>Fungi</taxon>
        <taxon>Dikarya</taxon>
        <taxon>Ascomycota</taxon>
        <taxon>Pezizomycotina</taxon>
        <taxon>Eurotiomycetes</taxon>
        <taxon>Chaetothyriomycetidae</taxon>
        <taxon>Chaetothyriales</taxon>
        <taxon>Herpotrichiellaceae</taxon>
        <taxon>Exophiala</taxon>
    </lineage>
</organism>
<feature type="compositionally biased region" description="Basic and acidic residues" evidence="1">
    <location>
        <begin position="187"/>
        <end position="216"/>
    </location>
</feature>
<dbReference type="Proteomes" id="UP000027920">
    <property type="component" value="Unassembled WGS sequence"/>
</dbReference>
<reference evidence="2 3" key="1">
    <citation type="submission" date="2013-03" db="EMBL/GenBank/DDBJ databases">
        <title>The Genome Sequence of Exophiala aquamarina CBS 119918.</title>
        <authorList>
            <consortium name="The Broad Institute Genomics Platform"/>
            <person name="Cuomo C."/>
            <person name="de Hoog S."/>
            <person name="Gorbushina A."/>
            <person name="Walker B."/>
            <person name="Young S.K."/>
            <person name="Zeng Q."/>
            <person name="Gargeya S."/>
            <person name="Fitzgerald M."/>
            <person name="Haas B."/>
            <person name="Abouelleil A."/>
            <person name="Allen A.W."/>
            <person name="Alvarado L."/>
            <person name="Arachchi H.M."/>
            <person name="Berlin A.M."/>
            <person name="Chapman S.B."/>
            <person name="Gainer-Dewar J."/>
            <person name="Goldberg J."/>
            <person name="Griggs A."/>
            <person name="Gujja S."/>
            <person name="Hansen M."/>
            <person name="Howarth C."/>
            <person name="Imamovic A."/>
            <person name="Ireland A."/>
            <person name="Larimer J."/>
            <person name="McCowan C."/>
            <person name="Murphy C."/>
            <person name="Pearson M."/>
            <person name="Poon T.W."/>
            <person name="Priest M."/>
            <person name="Roberts A."/>
            <person name="Saif S."/>
            <person name="Shea T."/>
            <person name="Sisk P."/>
            <person name="Sykes S."/>
            <person name="Wortman J."/>
            <person name="Nusbaum C."/>
            <person name="Birren B."/>
        </authorList>
    </citation>
    <scope>NUCLEOTIDE SEQUENCE [LARGE SCALE GENOMIC DNA]</scope>
    <source>
        <strain evidence="2 3">CBS 119918</strain>
    </source>
</reference>
<keyword evidence="3" id="KW-1185">Reference proteome</keyword>